<dbReference type="GO" id="GO:0071111">
    <property type="term" value="F:cyclic-guanylate-specific phosphodiesterase activity"/>
    <property type="evidence" value="ECO:0007669"/>
    <property type="project" value="InterPro"/>
</dbReference>
<gene>
    <name evidence="3" type="ORF">FHS99_001984</name>
</gene>
<dbReference type="PROSITE" id="PS50887">
    <property type="entry name" value="GGDEF"/>
    <property type="match status" value="1"/>
</dbReference>
<evidence type="ECO:0000259" key="2">
    <source>
        <dbReference type="PROSITE" id="PS50887"/>
    </source>
</evidence>
<dbReference type="CDD" id="cd01948">
    <property type="entry name" value="EAL"/>
    <property type="match status" value="1"/>
</dbReference>
<protein>
    <submittedName>
        <fullName evidence="3">Diguanylate cyclase (GGDEF)-like protein</fullName>
    </submittedName>
</protein>
<dbReference type="PANTHER" id="PTHR33121:SF79">
    <property type="entry name" value="CYCLIC DI-GMP PHOSPHODIESTERASE PDED-RELATED"/>
    <property type="match status" value="1"/>
</dbReference>
<dbReference type="Gene3D" id="3.30.70.270">
    <property type="match status" value="1"/>
</dbReference>
<dbReference type="InterPro" id="IPR011006">
    <property type="entry name" value="CheY-like_superfamily"/>
</dbReference>
<dbReference type="SMART" id="SM00052">
    <property type="entry name" value="EAL"/>
    <property type="match status" value="1"/>
</dbReference>
<dbReference type="InterPro" id="IPR050706">
    <property type="entry name" value="Cyclic-di-GMP_PDE-like"/>
</dbReference>
<proteinExistence type="predicted"/>
<dbReference type="EMBL" id="JACIJR010000004">
    <property type="protein sequence ID" value="MBB5729499.1"/>
    <property type="molecule type" value="Genomic_DNA"/>
</dbReference>
<dbReference type="Proteomes" id="UP000546701">
    <property type="component" value="Unassembled WGS sequence"/>
</dbReference>
<feature type="domain" description="GGDEF" evidence="2">
    <location>
        <begin position="290"/>
        <end position="427"/>
    </location>
</feature>
<organism evidence="3 4">
    <name type="scientific">Sphingomonas prati</name>
    <dbReference type="NCBI Taxonomy" id="1843237"/>
    <lineage>
        <taxon>Bacteria</taxon>
        <taxon>Pseudomonadati</taxon>
        <taxon>Pseudomonadota</taxon>
        <taxon>Alphaproteobacteria</taxon>
        <taxon>Sphingomonadales</taxon>
        <taxon>Sphingomonadaceae</taxon>
        <taxon>Sphingomonas</taxon>
    </lineage>
</organism>
<evidence type="ECO:0000313" key="3">
    <source>
        <dbReference type="EMBL" id="MBB5729499.1"/>
    </source>
</evidence>
<feature type="domain" description="EAL" evidence="1">
    <location>
        <begin position="436"/>
        <end position="689"/>
    </location>
</feature>
<dbReference type="PANTHER" id="PTHR33121">
    <property type="entry name" value="CYCLIC DI-GMP PHOSPHODIESTERASE PDEF"/>
    <property type="match status" value="1"/>
</dbReference>
<dbReference type="Pfam" id="PF00990">
    <property type="entry name" value="GGDEF"/>
    <property type="match status" value="1"/>
</dbReference>
<dbReference type="Pfam" id="PF00563">
    <property type="entry name" value="EAL"/>
    <property type="match status" value="1"/>
</dbReference>
<dbReference type="SUPFAM" id="SSF55073">
    <property type="entry name" value="Nucleotide cyclase"/>
    <property type="match status" value="1"/>
</dbReference>
<dbReference type="Gene3D" id="3.20.20.450">
    <property type="entry name" value="EAL domain"/>
    <property type="match status" value="1"/>
</dbReference>
<sequence>MTVMGTETATRAVRLPDDMPGTAANFAPPAFILSFANRDDLADAVMRSGWRPIAARRADGAPARFLASGASIAVVDGRLDFPESIEAMRSLNGPAQTNHAALLALVPDAAAVTLEAAYDAGATHVLAPPFDQDVLGIHLRFAARHADRLAGSRLAAHAVEAPHDSWRWHPGAGYGGGTVIVAPGPNLASDTSPRAMLRRLDAPGRRAAIEALRRIRATGRPTAFAHDAADGRRLVHHLTIADGTDVVFGQIEELTSGPRAEPRGDALTGLADGTGARAWIAGRLADAAEPGCVVMIVGINRFDMLNAAFGRSVGDSLLQGVARRIERLAANDRAGQRMIARLASSEFLVGMAAPAGPDDARFLAGQIAESIARPFAAGEHVVTLGCRIGIAASAAGDRASADLLRRASAALAEAMAADGDAIRMLESAGEAVAERDARLEIDLRRALARDEIDILFQPQVDITSNAVTGVEALARWHHPVLGELGAATLFSVAERSDYLAALSGHVQRKALAMAAAWPELLAKLRLAVNVTAADMVRPDFAATLLAAADEAGFARSRLTVEVTESGLIEDLRAAAGLLAELRAGGVRVAIDDFGTGYSSLAYLKSLPLDYLKIDRRMSQDITGTTRDRVVVQSVIGMAKSLGLSVIAEGVETARQLELLAAQGCNSYQGFLCAPPLDMAALTRLVTRWQRR</sequence>
<evidence type="ECO:0000259" key="1">
    <source>
        <dbReference type="PROSITE" id="PS50883"/>
    </source>
</evidence>
<dbReference type="InterPro" id="IPR001633">
    <property type="entry name" value="EAL_dom"/>
</dbReference>
<accession>A0A7W9F357</accession>
<name>A0A7W9F357_9SPHN</name>
<comment type="caution">
    <text evidence="3">The sequence shown here is derived from an EMBL/GenBank/DDBJ whole genome shotgun (WGS) entry which is preliminary data.</text>
</comment>
<dbReference type="RefSeq" id="WP_260160856.1">
    <property type="nucleotide sequence ID" value="NZ_JACIJR010000004.1"/>
</dbReference>
<dbReference type="SUPFAM" id="SSF52172">
    <property type="entry name" value="CheY-like"/>
    <property type="match status" value="1"/>
</dbReference>
<dbReference type="InterPro" id="IPR035919">
    <property type="entry name" value="EAL_sf"/>
</dbReference>
<dbReference type="InterPro" id="IPR000160">
    <property type="entry name" value="GGDEF_dom"/>
</dbReference>
<dbReference type="AlphaFoldDB" id="A0A7W9F357"/>
<dbReference type="PROSITE" id="PS50883">
    <property type="entry name" value="EAL"/>
    <property type="match status" value="1"/>
</dbReference>
<evidence type="ECO:0000313" key="4">
    <source>
        <dbReference type="Proteomes" id="UP000546701"/>
    </source>
</evidence>
<dbReference type="InterPro" id="IPR043128">
    <property type="entry name" value="Rev_trsase/Diguanyl_cyclase"/>
</dbReference>
<dbReference type="InterPro" id="IPR029787">
    <property type="entry name" value="Nucleotide_cyclase"/>
</dbReference>
<reference evidence="3 4" key="1">
    <citation type="submission" date="2020-08" db="EMBL/GenBank/DDBJ databases">
        <title>Genomic Encyclopedia of Type Strains, Phase IV (KMG-IV): sequencing the most valuable type-strain genomes for metagenomic binning, comparative biology and taxonomic classification.</title>
        <authorList>
            <person name="Goeker M."/>
        </authorList>
    </citation>
    <scope>NUCLEOTIDE SEQUENCE [LARGE SCALE GENOMIC DNA]</scope>
    <source>
        <strain evidence="3 4">DSM 103336</strain>
    </source>
</reference>
<dbReference type="SUPFAM" id="SSF141868">
    <property type="entry name" value="EAL domain-like"/>
    <property type="match status" value="1"/>
</dbReference>
<keyword evidence="4" id="KW-1185">Reference proteome</keyword>
<dbReference type="SMART" id="SM00267">
    <property type="entry name" value="GGDEF"/>
    <property type="match status" value="1"/>
</dbReference>